<dbReference type="EMBL" id="VATY01000001">
    <property type="protein sequence ID" value="TMM59120.1"/>
    <property type="molecule type" value="Genomic_DNA"/>
</dbReference>
<dbReference type="OrthoDB" id="1493875at2"/>
<accession>A0A5S3PW23</accession>
<protein>
    <submittedName>
        <fullName evidence="1">Uncharacterized protein</fullName>
    </submittedName>
</protein>
<dbReference type="AlphaFoldDB" id="A0A5S3PW23"/>
<dbReference type="NCBIfam" id="NF047658">
    <property type="entry name" value="HYC_CC_PP"/>
    <property type="match status" value="1"/>
</dbReference>
<name>A0A5S3PW23_9FLAO</name>
<sequence>MKKIYYKITSVLLALIVLLSTMSFSLDMHFCGDQLVDFSISDKANTCLMKTEMTKTSSSCEVMKMEMGCCSDVEVVFEGRDDLKISFDQLTFNQQVFVASSVYSYISRFEGFDENLVPLKDYKPPPLIRDLQILDQTFLI</sequence>
<reference evidence="1 2" key="1">
    <citation type="submission" date="2019-05" db="EMBL/GenBank/DDBJ databases">
        <authorList>
            <person name="Zhang J.-Y."/>
            <person name="Feg X."/>
            <person name="Du Z.-J."/>
        </authorList>
    </citation>
    <scope>NUCLEOTIDE SEQUENCE [LARGE SCALE GENOMIC DNA]</scope>
    <source>
        <strain evidence="1 2">RZ26</strain>
    </source>
</reference>
<gene>
    <name evidence="1" type="ORF">FEE95_06720</name>
</gene>
<dbReference type="RefSeq" id="WP_138657110.1">
    <property type="nucleotide sequence ID" value="NZ_VATY01000001.1"/>
</dbReference>
<organism evidence="1 2">
    <name type="scientific">Maribacter algarum</name>
    <name type="common">ex Zhang et al. 2020</name>
    <dbReference type="NCBI Taxonomy" id="2578118"/>
    <lineage>
        <taxon>Bacteria</taxon>
        <taxon>Pseudomonadati</taxon>
        <taxon>Bacteroidota</taxon>
        <taxon>Flavobacteriia</taxon>
        <taxon>Flavobacteriales</taxon>
        <taxon>Flavobacteriaceae</taxon>
        <taxon>Maribacter</taxon>
    </lineage>
</organism>
<dbReference type="InterPro" id="IPR058512">
    <property type="entry name" value="DUF8199"/>
</dbReference>
<dbReference type="Proteomes" id="UP000310314">
    <property type="component" value="Unassembled WGS sequence"/>
</dbReference>
<evidence type="ECO:0000313" key="1">
    <source>
        <dbReference type="EMBL" id="TMM59120.1"/>
    </source>
</evidence>
<comment type="caution">
    <text evidence="1">The sequence shown here is derived from an EMBL/GenBank/DDBJ whole genome shotgun (WGS) entry which is preliminary data.</text>
</comment>
<proteinExistence type="predicted"/>
<dbReference type="Pfam" id="PF26622">
    <property type="entry name" value="DUF8199"/>
    <property type="match status" value="1"/>
</dbReference>
<dbReference type="InterPro" id="IPR058060">
    <property type="entry name" value="HYC_CC_PP"/>
</dbReference>
<keyword evidence="2" id="KW-1185">Reference proteome</keyword>
<evidence type="ECO:0000313" key="2">
    <source>
        <dbReference type="Proteomes" id="UP000310314"/>
    </source>
</evidence>